<name>A0ABS5MIY0_9BACI</name>
<feature type="region of interest" description="Disordered" evidence="1">
    <location>
        <begin position="309"/>
        <end position="329"/>
    </location>
</feature>
<gene>
    <name evidence="2" type="ORF">KGF86_19160</name>
</gene>
<accession>A0ABS5MIY0</accession>
<feature type="non-terminal residue" evidence="2">
    <location>
        <position position="1"/>
    </location>
</feature>
<evidence type="ECO:0000313" key="3">
    <source>
        <dbReference type="Proteomes" id="UP000681870"/>
    </source>
</evidence>
<organism evidence="2 3">
    <name type="scientific">Ornithinibacillus massiliensis</name>
    <dbReference type="NCBI Taxonomy" id="1944633"/>
    <lineage>
        <taxon>Bacteria</taxon>
        <taxon>Bacillati</taxon>
        <taxon>Bacillota</taxon>
        <taxon>Bacilli</taxon>
        <taxon>Bacillales</taxon>
        <taxon>Bacillaceae</taxon>
        <taxon>Ornithinibacillus</taxon>
    </lineage>
</organism>
<proteinExistence type="predicted"/>
<protein>
    <recommendedName>
        <fullName evidence="4">RHS repeat-associated core domain-containing protein</fullName>
    </recommendedName>
</protein>
<dbReference type="Proteomes" id="UP000681870">
    <property type="component" value="Unassembled WGS sequence"/>
</dbReference>
<feature type="non-terminal residue" evidence="2">
    <location>
        <position position="329"/>
    </location>
</feature>
<keyword evidence="3" id="KW-1185">Reference proteome</keyword>
<evidence type="ECO:0000313" key="2">
    <source>
        <dbReference type="EMBL" id="MBS3682294.1"/>
    </source>
</evidence>
<dbReference type="InterPro" id="IPR022385">
    <property type="entry name" value="Rhs_assc_core"/>
</dbReference>
<evidence type="ECO:0000256" key="1">
    <source>
        <dbReference type="SAM" id="MobiDB-lite"/>
    </source>
</evidence>
<sequence>DMRARMYDPTTARFIQEDTYAGTLDNPLSQNRYSYVMNNPVNYWDPTGRVPQAIPDEVYQRANFTRMIDASESRFGMHEMWNYEFQSYDSQTVEDNFRKVTGAREITTYWDETTTKTWYYEAVLSLLIDPVDYTATPGHLLPKSEEFREVTTETKSRVITAEQLLKSNYEILKNYKEVPAGSAKLGKTTTHYLNGEEITEAIYTSGTFNRYRMLRAATGPTPSVASYQQNLTKPTVKLAKPKEEKKGFFSKVGGFFKSTADFLFLDDIKTLTSPDTSLLEKGLAATSFIPVGKVVKGAKLGLNQLPSAGRKTSQATGAVKRVDGRDVTK</sequence>
<feature type="compositionally biased region" description="Basic and acidic residues" evidence="1">
    <location>
        <begin position="320"/>
        <end position="329"/>
    </location>
</feature>
<dbReference type="Gene3D" id="2.180.10.10">
    <property type="entry name" value="RHS repeat-associated core"/>
    <property type="match status" value="1"/>
</dbReference>
<dbReference type="NCBIfam" id="TIGR03696">
    <property type="entry name" value="Rhs_assc_core"/>
    <property type="match status" value="1"/>
</dbReference>
<dbReference type="EMBL" id="JAGXBY010000016">
    <property type="protein sequence ID" value="MBS3682294.1"/>
    <property type="molecule type" value="Genomic_DNA"/>
</dbReference>
<reference evidence="2 3" key="1">
    <citation type="submission" date="2021-05" db="EMBL/GenBank/DDBJ databases">
        <title>Ornithinibacillus massiliensis sp. nov.</title>
        <authorList>
            <person name="Iwaza R."/>
            <person name="Lagier J.-C."/>
            <person name="Raoult D."/>
        </authorList>
    </citation>
    <scope>NUCLEOTIDE SEQUENCE [LARGE SCALE GENOMIC DNA]</scope>
    <source>
        <strain evidence="2 3">Marseille-P3601</strain>
    </source>
</reference>
<evidence type="ECO:0008006" key="4">
    <source>
        <dbReference type="Google" id="ProtNLM"/>
    </source>
</evidence>
<comment type="caution">
    <text evidence="2">The sequence shown here is derived from an EMBL/GenBank/DDBJ whole genome shotgun (WGS) entry which is preliminary data.</text>
</comment>